<dbReference type="PANTHER" id="PTHR31697:SF2">
    <property type="entry name" value="INTEGRATOR COMPLEX SUBUNIT 5"/>
    <property type="match status" value="1"/>
</dbReference>
<dbReference type="Pfam" id="PF14838">
    <property type="entry name" value="INTS5_C"/>
    <property type="match status" value="1"/>
</dbReference>
<dbReference type="InterPro" id="IPR029444">
    <property type="entry name" value="INTS5_C"/>
</dbReference>
<dbReference type="Proteomes" id="UP000235965">
    <property type="component" value="Unassembled WGS sequence"/>
</dbReference>
<feature type="domain" description="Integrator complex subunit 5 N-terminal" evidence="1">
    <location>
        <begin position="13"/>
        <end position="222"/>
    </location>
</feature>
<dbReference type="GO" id="GO:0032039">
    <property type="term" value="C:integrator complex"/>
    <property type="evidence" value="ECO:0007669"/>
    <property type="project" value="InterPro"/>
</dbReference>
<evidence type="ECO:0000313" key="4">
    <source>
        <dbReference type="Proteomes" id="UP000235965"/>
    </source>
</evidence>
<gene>
    <name evidence="3" type="ORF">B7P43_G11590</name>
</gene>
<dbReference type="FunCoup" id="A0A2J7QVU0">
    <property type="interactions" value="2011"/>
</dbReference>
<dbReference type="EMBL" id="NEVH01009770">
    <property type="protein sequence ID" value="PNF32705.1"/>
    <property type="molecule type" value="Genomic_DNA"/>
</dbReference>
<keyword evidence="4" id="KW-1185">Reference proteome</keyword>
<feature type="domain" description="Integrator complex subunit 5 C-terminal" evidence="2">
    <location>
        <begin position="234"/>
        <end position="957"/>
    </location>
</feature>
<organism evidence="3 4">
    <name type="scientific">Cryptotermes secundus</name>
    <dbReference type="NCBI Taxonomy" id="105785"/>
    <lineage>
        <taxon>Eukaryota</taxon>
        <taxon>Metazoa</taxon>
        <taxon>Ecdysozoa</taxon>
        <taxon>Arthropoda</taxon>
        <taxon>Hexapoda</taxon>
        <taxon>Insecta</taxon>
        <taxon>Pterygota</taxon>
        <taxon>Neoptera</taxon>
        <taxon>Polyneoptera</taxon>
        <taxon>Dictyoptera</taxon>
        <taxon>Blattodea</taxon>
        <taxon>Blattoidea</taxon>
        <taxon>Termitoidae</taxon>
        <taxon>Kalotermitidae</taxon>
        <taxon>Cryptotermitinae</taxon>
        <taxon>Cryptotermes</taxon>
    </lineage>
</organism>
<evidence type="ECO:0000259" key="1">
    <source>
        <dbReference type="Pfam" id="PF14837"/>
    </source>
</evidence>
<reference evidence="3 4" key="1">
    <citation type="submission" date="2017-12" db="EMBL/GenBank/DDBJ databases">
        <title>Hemimetabolous genomes reveal molecular basis of termite eusociality.</title>
        <authorList>
            <person name="Harrison M.C."/>
            <person name="Jongepier E."/>
            <person name="Robertson H.M."/>
            <person name="Arning N."/>
            <person name="Bitard-Feildel T."/>
            <person name="Chao H."/>
            <person name="Childers C.P."/>
            <person name="Dinh H."/>
            <person name="Doddapaneni H."/>
            <person name="Dugan S."/>
            <person name="Gowin J."/>
            <person name="Greiner C."/>
            <person name="Han Y."/>
            <person name="Hu H."/>
            <person name="Hughes D.S.T."/>
            <person name="Huylmans A.-K."/>
            <person name="Kemena C."/>
            <person name="Kremer L.P.M."/>
            <person name="Lee S.L."/>
            <person name="Lopez-Ezquerra A."/>
            <person name="Mallet L."/>
            <person name="Monroy-Kuhn J.M."/>
            <person name="Moser A."/>
            <person name="Murali S.C."/>
            <person name="Muzny D.M."/>
            <person name="Otani S."/>
            <person name="Piulachs M.-D."/>
            <person name="Poelchau M."/>
            <person name="Qu J."/>
            <person name="Schaub F."/>
            <person name="Wada-Katsumata A."/>
            <person name="Worley K.C."/>
            <person name="Xie Q."/>
            <person name="Ylla G."/>
            <person name="Poulsen M."/>
            <person name="Gibbs R.A."/>
            <person name="Schal C."/>
            <person name="Richards S."/>
            <person name="Belles X."/>
            <person name="Korb J."/>
            <person name="Bornberg-Bauer E."/>
        </authorList>
    </citation>
    <scope>NUCLEOTIDE SEQUENCE [LARGE SCALE GENOMIC DNA]</scope>
    <source>
        <tissue evidence="3">Whole body</tissue>
    </source>
</reference>
<accession>A0A2J7QVU0</accession>
<dbReference type="PANTHER" id="PTHR31697">
    <property type="entry name" value="INTEGRATOR COMPLEX SUBUNIT 5"/>
    <property type="match status" value="1"/>
</dbReference>
<dbReference type="InterPro" id="IPR029445">
    <property type="entry name" value="INTS5_N"/>
</dbReference>
<sequence>MSGTGVIKAVPPQDLMRDLRTFVAGATRRVKTNPLELARTALSVLKTLPAARDAVLEYFCTLFNSAVSKYVTQIETDMCLDSSSSTSGHEDATIVEIHVVLCNFVSSNPKAWAPIISTWSLELLGELSSRYAGRAHVPLSAGLNETLQLWMSCRATRILIDITTQCLSCLMHSDTESCINALLDTSVAHSPHFDWVVAHVGSCFPHTVITRVLSCGLKDFSQHGSADQSAKAPKLNSVVGILGHLAGSHFADIRSALLELFQWSLEPDKHEGDGENAERPATVPFLLQLASLSSTLLHALSTDVLHTLTPSMLPKLAALAPSWCDYFGGSQALEDLIVHLALGCEQGGTQILKLLLDAASPLDYSTTAAPDSSVSASVKSTSREILELLLQEIDHLLRSTMPGACSIPLLCSIKQEVTVIQPLLLSGDPLHVQTAVRLLGLLGYHSTAVLVSSAAFLLQRASTDGHLVALVRLVTGGICNSTSASQLEQENGCYYKTGCLAQALEQAMRSNAGCVLGDEGAIQPPPEQLWHNVAHLLRWEHSGKAPSLRGGLISRAVRCNLQEVSDRLCTVCDPNLACDIAEVLDLTIVADRSSHDVYTVNIQLTLLMAKAVVAYFFLCVSEKDDLVRFRGVRLCCHLLAHLSSHSPPARSLALRELLEGSLFHSHSRLFGAKLPSQIRAPREDVQLLHENHKQGTSVMLAQRHSSVFHAGVIGHGPRKTLANQSQEPDTVTHNTQLLIEVIKACCSSGGTGSETGSEQSPTHPVSLDAITTVSLLLVELISPDVMYNGLPWPEEEFCKVTVERDLHIRRLFDDLPLIWHLMSLVATYRPALCYCSVLLRALTATLLAQWGSAAQRAQHNDRLLATTTQVLELMALGQLLPPPLSSLRDVIPHLKPQEVVQLIRDCVWNYLRDHVPSPALFARDENGLMWRDATLAHPEPQYTDTLRSTMQNNIQHLGTLYSQLFPPMSSKCQNE</sequence>
<dbReference type="OrthoDB" id="69088at2759"/>
<proteinExistence type="predicted"/>
<protein>
    <recommendedName>
        <fullName evidence="5">Integrator complex subunit 5</fullName>
    </recommendedName>
</protein>
<evidence type="ECO:0000259" key="2">
    <source>
        <dbReference type="Pfam" id="PF14838"/>
    </source>
</evidence>
<dbReference type="STRING" id="105785.A0A2J7QVU0"/>
<evidence type="ECO:0000313" key="3">
    <source>
        <dbReference type="EMBL" id="PNF32705.1"/>
    </source>
</evidence>
<dbReference type="AlphaFoldDB" id="A0A2J7QVU0"/>
<dbReference type="InterPro" id="IPR040316">
    <property type="entry name" value="INTS5"/>
</dbReference>
<dbReference type="Pfam" id="PF14837">
    <property type="entry name" value="INTS5_N"/>
    <property type="match status" value="1"/>
</dbReference>
<evidence type="ECO:0008006" key="5">
    <source>
        <dbReference type="Google" id="ProtNLM"/>
    </source>
</evidence>
<dbReference type="InParanoid" id="A0A2J7QVU0"/>
<name>A0A2J7QVU0_9NEOP</name>
<comment type="caution">
    <text evidence="3">The sequence shown here is derived from an EMBL/GenBank/DDBJ whole genome shotgun (WGS) entry which is preliminary data.</text>
</comment>
<dbReference type="GO" id="GO:0034472">
    <property type="term" value="P:snRNA 3'-end processing"/>
    <property type="evidence" value="ECO:0007669"/>
    <property type="project" value="TreeGrafter"/>
</dbReference>